<organism evidence="1">
    <name type="scientific">bioreactor metagenome</name>
    <dbReference type="NCBI Taxonomy" id="1076179"/>
    <lineage>
        <taxon>unclassified sequences</taxon>
        <taxon>metagenomes</taxon>
        <taxon>ecological metagenomes</taxon>
    </lineage>
</organism>
<sequence>MPPPFIDRRHKKDVRTLHCGELSGTRAEGEPNRRQRPCVLRHIGAQMRAICAYCSYVLKRNILCAQNRRRITNAKRLYARNVPDCIHCNLAERYVNIVFNARNKELGRNVCADICVHGAFEWFNIFPLYRKARRLRMAAEFLKHVLEPAQQFKQM</sequence>
<comment type="caution">
    <text evidence="1">The sequence shown here is derived from an EMBL/GenBank/DDBJ whole genome shotgun (WGS) entry which is preliminary data.</text>
</comment>
<proteinExistence type="predicted"/>
<gene>
    <name evidence="1" type="ORF">SDC9_189135</name>
</gene>
<accession>A0A645HRA3</accession>
<name>A0A645HRA3_9ZZZZ</name>
<dbReference type="EMBL" id="VSSQ01098735">
    <property type="protein sequence ID" value="MPN41581.1"/>
    <property type="molecule type" value="Genomic_DNA"/>
</dbReference>
<dbReference type="AlphaFoldDB" id="A0A645HRA3"/>
<reference evidence="1" key="1">
    <citation type="submission" date="2019-08" db="EMBL/GenBank/DDBJ databases">
        <authorList>
            <person name="Kucharzyk K."/>
            <person name="Murdoch R.W."/>
            <person name="Higgins S."/>
            <person name="Loffler F."/>
        </authorList>
    </citation>
    <scope>NUCLEOTIDE SEQUENCE</scope>
</reference>
<protein>
    <submittedName>
        <fullName evidence="1">Uncharacterized protein</fullName>
    </submittedName>
</protein>
<evidence type="ECO:0000313" key="1">
    <source>
        <dbReference type="EMBL" id="MPN41581.1"/>
    </source>
</evidence>